<dbReference type="Proteomes" id="UP000095751">
    <property type="component" value="Unassembled WGS sequence"/>
</dbReference>
<dbReference type="InterPro" id="IPR029058">
    <property type="entry name" value="AB_hydrolase_fold"/>
</dbReference>
<dbReference type="AlphaFoldDB" id="A0A1E7FRF7"/>
<proteinExistence type="predicted"/>
<dbReference type="Gene3D" id="3.40.50.1820">
    <property type="entry name" value="alpha/beta hydrolase"/>
    <property type="match status" value="1"/>
</dbReference>
<evidence type="ECO:0000256" key="1">
    <source>
        <dbReference type="SAM" id="MobiDB-lite"/>
    </source>
</evidence>
<keyword evidence="2" id="KW-1133">Transmembrane helix</keyword>
<dbReference type="InParanoid" id="A0A1E7FRF7"/>
<sequence length="570" mass="64123">MKRFIVVGDSWMIRGIIVPIAIIIFFQFLGHRRSVTTTCAWSQCSKEDGGGMCPDNTTCCSTERSGISACIPVTLTKIMTKNEVVADLDEEETSTTSINATNNRNINDVPAENYRYCKASKETLLFDPSAQNLPRYNLCRIPSEFQEIYGFPIKVSPGQGDSDGGSDSDSGGYHRYNKYYSDTHNGNGNGNGNNNNDDLYHLAYYSNVGSITPQLNEDGDDSGENEEFVKFEGAEKAIIIIHGSLRDADDYFCTGLSLIQEEKEIYTNTNDNVMIIAPKFLSVDDKDEDYDDDRFLVWADQVKAYGSFLWHPYRYGADATNAPISSYAALDNLVEYLVTATDRFPKLQNITLVGHSAGGQMLQRWALLSNSPAWNTMNIRTVVANPNSYCYPDDRRWLAPVTETETDTETEIETGTETETANTPIHTHDTKSYAMVKYHSERKNHTPTQTSNKIFRRPTTDILDSTSCPEYNKWLWGLEGGGELPCSYRDNAVIYLSGEYDTIPKTNDRCGNTLQGKNRNERARNFFNGLHEYFGRPVHNLYVIPKSDHDHSIMFQSALGRDAIFGNVKK</sequence>
<dbReference type="EMBL" id="KV784354">
    <property type="protein sequence ID" value="OEU20707.1"/>
    <property type="molecule type" value="Genomic_DNA"/>
</dbReference>
<dbReference type="OrthoDB" id="5985073at2759"/>
<organism evidence="3 4">
    <name type="scientific">Fragilariopsis cylindrus CCMP1102</name>
    <dbReference type="NCBI Taxonomy" id="635003"/>
    <lineage>
        <taxon>Eukaryota</taxon>
        <taxon>Sar</taxon>
        <taxon>Stramenopiles</taxon>
        <taxon>Ochrophyta</taxon>
        <taxon>Bacillariophyta</taxon>
        <taxon>Bacillariophyceae</taxon>
        <taxon>Bacillariophycidae</taxon>
        <taxon>Bacillariales</taxon>
        <taxon>Bacillariaceae</taxon>
        <taxon>Fragilariopsis</taxon>
    </lineage>
</organism>
<feature type="region of interest" description="Disordered" evidence="1">
    <location>
        <begin position="403"/>
        <end position="426"/>
    </location>
</feature>
<name>A0A1E7FRF7_9STRA</name>
<feature type="transmembrane region" description="Helical" evidence="2">
    <location>
        <begin position="12"/>
        <end position="30"/>
    </location>
</feature>
<dbReference type="PANTHER" id="PTHR35560:SF3">
    <property type="entry name" value="PEPTIDASE S9 PROLYL OLIGOPEPTIDASE CATALYTIC DOMAIN-CONTAINING PROTEIN"/>
    <property type="match status" value="1"/>
</dbReference>
<gene>
    <name evidence="3" type="ORF">FRACYDRAFT_234339</name>
</gene>
<keyword evidence="2" id="KW-0472">Membrane</keyword>
<feature type="compositionally biased region" description="Acidic residues" evidence="1">
    <location>
        <begin position="404"/>
        <end position="416"/>
    </location>
</feature>
<accession>A0A1E7FRF7</accession>
<protein>
    <submittedName>
        <fullName evidence="3">Uncharacterized protein</fullName>
    </submittedName>
</protein>
<keyword evidence="2" id="KW-0812">Transmembrane</keyword>
<keyword evidence="4" id="KW-1185">Reference proteome</keyword>
<evidence type="ECO:0000313" key="4">
    <source>
        <dbReference type="Proteomes" id="UP000095751"/>
    </source>
</evidence>
<dbReference type="SUPFAM" id="SSF53474">
    <property type="entry name" value="alpha/beta-Hydrolases"/>
    <property type="match status" value="2"/>
</dbReference>
<evidence type="ECO:0000313" key="3">
    <source>
        <dbReference type="EMBL" id="OEU20707.1"/>
    </source>
</evidence>
<evidence type="ECO:0000256" key="2">
    <source>
        <dbReference type="SAM" id="Phobius"/>
    </source>
</evidence>
<feature type="region of interest" description="Disordered" evidence="1">
    <location>
        <begin position="156"/>
        <end position="195"/>
    </location>
</feature>
<dbReference type="PANTHER" id="PTHR35560">
    <property type="entry name" value="BLL0132 PROTEIN"/>
    <property type="match status" value="1"/>
</dbReference>
<dbReference type="KEGG" id="fcy:FRACYDRAFT_234339"/>
<reference evidence="3 4" key="1">
    <citation type="submission" date="2016-09" db="EMBL/GenBank/DDBJ databases">
        <title>Extensive genetic diversity and differential bi-allelic expression allows diatom success in the polar Southern Ocean.</title>
        <authorList>
            <consortium name="DOE Joint Genome Institute"/>
            <person name="Mock T."/>
            <person name="Otillar R.P."/>
            <person name="Strauss J."/>
            <person name="Dupont C."/>
            <person name="Frickenhaus S."/>
            <person name="Maumus F."/>
            <person name="Mcmullan M."/>
            <person name="Sanges R."/>
            <person name="Schmutz J."/>
            <person name="Toseland A."/>
            <person name="Valas R."/>
            <person name="Veluchamy A."/>
            <person name="Ward B.J."/>
            <person name="Allen A."/>
            <person name="Barry K."/>
            <person name="Falciatore A."/>
            <person name="Ferrante M."/>
            <person name="Fortunato A.E."/>
            <person name="Gloeckner G."/>
            <person name="Gruber A."/>
            <person name="Hipkin R."/>
            <person name="Janech M."/>
            <person name="Kroth P."/>
            <person name="Leese F."/>
            <person name="Lindquist E."/>
            <person name="Lyon B.R."/>
            <person name="Martin J."/>
            <person name="Mayer C."/>
            <person name="Parker M."/>
            <person name="Quesneville H."/>
            <person name="Raymond J."/>
            <person name="Uhlig C."/>
            <person name="Valentin K.U."/>
            <person name="Worden A.Z."/>
            <person name="Armbrust E.V."/>
            <person name="Bowler C."/>
            <person name="Green B."/>
            <person name="Moulton V."/>
            <person name="Van Oosterhout C."/>
            <person name="Grigoriev I."/>
        </authorList>
    </citation>
    <scope>NUCLEOTIDE SEQUENCE [LARGE SCALE GENOMIC DNA]</scope>
    <source>
        <strain evidence="3 4">CCMP1102</strain>
    </source>
</reference>